<evidence type="ECO:0000313" key="9">
    <source>
        <dbReference type="Proteomes" id="UP000246278"/>
    </source>
</evidence>
<comment type="caution">
    <text evidence="8">The sequence shown here is derived from an EMBL/GenBank/DDBJ whole genome shotgun (WGS) entry which is preliminary data.</text>
</comment>
<dbReference type="OrthoDB" id="9810880at2"/>
<sequence>MPPITKTNYTTVLSIAGSDGSGGAGIQADLKTFAALGCYGLSVITDVTAQNTRGVFNSVALSASFVKEQIEVLTDDIAINAIKIGMISSASTVRTVADTLRRLPSIPVIVDTVLKSSDGTGLVSDEAKSAMIEELFPLAKLITPNLAEAATLSGSENIPSTRSDIEKTAETLKNKGTSAVLVKGGHMTGDICKDYLLTAKGGEWFSAPRVSSINNHGTGCTLSSAIAAYTAKGCDLSEAVRKGKQFTQEALQAGASFILGNGAGPLHHLYGCWDNPSPRGIRPIE</sequence>
<accession>A0A317T8I3</accession>
<dbReference type="GO" id="GO:0008972">
    <property type="term" value="F:phosphomethylpyrimidine kinase activity"/>
    <property type="evidence" value="ECO:0007669"/>
    <property type="project" value="InterPro"/>
</dbReference>
<feature type="domain" description="Pyridoxamine kinase/Phosphomethylpyrimidine kinase" evidence="7">
    <location>
        <begin position="19"/>
        <end position="267"/>
    </location>
</feature>
<evidence type="ECO:0000259" key="7">
    <source>
        <dbReference type="Pfam" id="PF08543"/>
    </source>
</evidence>
<evidence type="ECO:0000256" key="1">
    <source>
        <dbReference type="ARBA" id="ARBA00004948"/>
    </source>
</evidence>
<dbReference type="PANTHER" id="PTHR20858:SF17">
    <property type="entry name" value="HYDROXYMETHYLPYRIMIDINE_PHOSPHOMETHYLPYRIMIDINE KINASE THI20-RELATED"/>
    <property type="match status" value="1"/>
</dbReference>
<dbReference type="GO" id="GO:0005524">
    <property type="term" value="F:ATP binding"/>
    <property type="evidence" value="ECO:0007669"/>
    <property type="project" value="UniProtKB-KW"/>
</dbReference>
<evidence type="ECO:0000256" key="2">
    <source>
        <dbReference type="ARBA" id="ARBA00012135"/>
    </source>
</evidence>
<evidence type="ECO:0000256" key="6">
    <source>
        <dbReference type="ARBA" id="ARBA00022840"/>
    </source>
</evidence>
<dbReference type="EC" id="2.7.1.49" evidence="2"/>
<comment type="pathway">
    <text evidence="1">Cofactor biosynthesis; thiamine diphosphate biosynthesis.</text>
</comment>
<dbReference type="FunFam" id="3.40.1190.20:FF:000003">
    <property type="entry name" value="Phosphomethylpyrimidine kinase ThiD"/>
    <property type="match status" value="1"/>
</dbReference>
<dbReference type="CDD" id="cd01169">
    <property type="entry name" value="HMPP_kinase"/>
    <property type="match status" value="1"/>
</dbReference>
<evidence type="ECO:0000256" key="4">
    <source>
        <dbReference type="ARBA" id="ARBA00022741"/>
    </source>
</evidence>
<reference evidence="9" key="1">
    <citation type="submission" date="2017-10" db="EMBL/GenBank/DDBJ databases">
        <authorList>
            <person name="Gaisin V.A."/>
            <person name="Rysina M.S."/>
            <person name="Grouzdev D.S."/>
        </authorList>
    </citation>
    <scope>NUCLEOTIDE SEQUENCE [LARGE SCALE GENOMIC DNA]</scope>
    <source>
        <strain evidence="9">V1</strain>
    </source>
</reference>
<dbReference type="InterPro" id="IPR004399">
    <property type="entry name" value="HMP/HMP-P_kinase_dom"/>
</dbReference>
<dbReference type="GO" id="GO:0008902">
    <property type="term" value="F:hydroxymethylpyrimidine kinase activity"/>
    <property type="evidence" value="ECO:0007669"/>
    <property type="project" value="UniProtKB-EC"/>
</dbReference>
<dbReference type="Gene3D" id="3.40.1190.20">
    <property type="match status" value="1"/>
</dbReference>
<dbReference type="AlphaFoldDB" id="A0A317T8I3"/>
<dbReference type="GO" id="GO:0009228">
    <property type="term" value="P:thiamine biosynthetic process"/>
    <property type="evidence" value="ECO:0007669"/>
    <property type="project" value="InterPro"/>
</dbReference>
<proteinExistence type="predicted"/>
<dbReference type="InterPro" id="IPR013749">
    <property type="entry name" value="PM/HMP-P_kinase-1"/>
</dbReference>
<keyword evidence="6" id="KW-0067">ATP-binding</keyword>
<keyword evidence="3" id="KW-0808">Transferase</keyword>
<evidence type="ECO:0000313" key="8">
    <source>
        <dbReference type="EMBL" id="PWW83004.1"/>
    </source>
</evidence>
<evidence type="ECO:0000256" key="5">
    <source>
        <dbReference type="ARBA" id="ARBA00022777"/>
    </source>
</evidence>
<gene>
    <name evidence="8" type="primary">thiD</name>
    <name evidence="8" type="ORF">CR164_00085</name>
</gene>
<dbReference type="PANTHER" id="PTHR20858">
    <property type="entry name" value="PHOSPHOMETHYLPYRIMIDINE KINASE"/>
    <property type="match status" value="1"/>
</dbReference>
<dbReference type="Proteomes" id="UP000246278">
    <property type="component" value="Unassembled WGS sequence"/>
</dbReference>
<dbReference type="Pfam" id="PF08543">
    <property type="entry name" value="Phos_pyr_kin"/>
    <property type="match status" value="1"/>
</dbReference>
<name>A0A317T8I3_9CHLB</name>
<dbReference type="EMBL" id="PDNZ01000001">
    <property type="protein sequence ID" value="PWW83004.1"/>
    <property type="molecule type" value="Genomic_DNA"/>
</dbReference>
<evidence type="ECO:0000256" key="3">
    <source>
        <dbReference type="ARBA" id="ARBA00022679"/>
    </source>
</evidence>
<protein>
    <recommendedName>
        <fullName evidence="2">hydroxymethylpyrimidine kinase</fullName>
        <ecNumber evidence="2">2.7.1.49</ecNumber>
    </recommendedName>
</protein>
<dbReference type="GO" id="GO:0005829">
    <property type="term" value="C:cytosol"/>
    <property type="evidence" value="ECO:0007669"/>
    <property type="project" value="TreeGrafter"/>
</dbReference>
<keyword evidence="9" id="KW-1185">Reference proteome</keyword>
<keyword evidence="5 8" id="KW-0418">Kinase</keyword>
<dbReference type="SUPFAM" id="SSF53613">
    <property type="entry name" value="Ribokinase-like"/>
    <property type="match status" value="1"/>
</dbReference>
<organism evidence="8 9">
    <name type="scientific">Prosthecochloris marina</name>
    <dbReference type="NCBI Taxonomy" id="2017681"/>
    <lineage>
        <taxon>Bacteria</taxon>
        <taxon>Pseudomonadati</taxon>
        <taxon>Chlorobiota</taxon>
        <taxon>Chlorobiia</taxon>
        <taxon>Chlorobiales</taxon>
        <taxon>Chlorobiaceae</taxon>
        <taxon>Prosthecochloris</taxon>
    </lineage>
</organism>
<dbReference type="RefSeq" id="WP_110021890.1">
    <property type="nucleotide sequence ID" value="NZ_PDNZ01000001.1"/>
</dbReference>
<dbReference type="InterPro" id="IPR029056">
    <property type="entry name" value="Ribokinase-like"/>
</dbReference>
<keyword evidence="4" id="KW-0547">Nucleotide-binding</keyword>
<dbReference type="NCBIfam" id="TIGR00097">
    <property type="entry name" value="HMP-P_kinase"/>
    <property type="match status" value="1"/>
</dbReference>